<sequence>MTSLHALFALRDQHAFQRLLEGSTKAAAAAAGGTSSGGRSWTRPSALTTALALDVNARDRLGRTVLQLACAATDAAAVEYVRMVLAHPAVQVNLFDLESHWTALHRALYHGNLTAAVLLLQRPDTDASLTDLEGYTAFDLYNTTVENTKPELLERQTLLELFTWGANRNAALGHNDGDDRAFPEQVHLRRSDKAGGDAAFRQTLAFKLKPAAVRDVQMSRLHTVVVTDEPRGNVRACGFAGTGRLGPGGGLHTQPLLTPLPQFEARVVAVALGQDHTLALTDVGAVLSWGLNRFSQLGYDVPAGARGEEPVQATPRVVSGPLKKEVVAGVAACKTASACWTGEAVFTWGKNNGQLGYDKTAHPVQAIPRVVSRITRPVIAIALTDTGMACLLSTKDVILLYGDSHVRISFPSEVSSMPSNFHAYRPPHAVNNTSIAKVVCSDNFFAAVSSNGEIFTFAVPSEADIGSTKEKGPVVKPQRVWALRKQWSAVKDAALGSDGSIIICTESGHVFVRSRNLKSGQAPGAKTFKFQRVPYIQRAVAVRANETGAMSALRLAFRPDPIEITGNTIAQDFAKMRPYLKYDKVLELGEVAKRVEPGQATANVLSEPTAKPPIDSDVDDDEENEDADIEHDIREIELLCQILAQDKLAHKRYVGRGLFDHEGAAPLAHGADLMVRVQSHEFPVHGLIMRARSSALADLLSGRKSIYDRESGISIKHIPAPPATPAPDGLPRLAFSGCHPLSVLILAHYVYSDALLAVGDARVVRRVQSTLVLGRVQPVQVVRELQALASVLELPRLAEALRFTSKRSPEAGMVKDMCRLFVDSQDEGKHAPSLKAGVLRPDVVLQLSDRRVYCYSAVLRARAPFFECFFDEEDWTAQRWSEGVLTIDFSHLSWSAMEYVLRFMCCGEEEEMFVKLDFIGSIDQLLDFLLDVMSAANELLLDRLLLICSSIILKYVNIHNACAILSDASRLSCIPFADRIQRYMAVNMETLLESRVLDDLTPRLLKQLSHAVRTHQAAKMPLSRSGRLVDIAVERNLAWLAEQDIPVPIVRTAAVKMSPKLSPKKTRRSSLPVSPTGSPTMRPNASRTGPAHAGGEDIFSMDESDFVPALSLDADVPTSSSGHKPGPWRARSTAPRVDMKTILAEEEIQSTAGVRSLGTTPPSIIKTPSRDRVRPLFPSPLMPADPLPSSSLPSASRGPSGSPWRNTAAPPASPSPVNVPLARVSPAGTPMQTPPVANRAPELVRPLAPRGGPSGTQSPGRLQHPPGLGPVITPTRQPSTAPSSSVPRPIDLDVYISRSGGVKAWTAPPVRPVVEASMSASSLSFAEIQQLQIEQGAVPSKDKRSLKEIQAEEQERQAEADFLKWWAAEEERARPKKGGKRPLAGKKPGAEAGGDRAGSANTTTNTTTTSAASKGQRKHPKRAASSPAKNTH</sequence>
<protein>
    <submittedName>
        <fullName evidence="1">Uncharacterized protein</fullName>
    </submittedName>
</protein>
<name>A0ACB8RCY0_9AGAM</name>
<dbReference type="EMBL" id="MU276099">
    <property type="protein sequence ID" value="KAI0041827.1"/>
    <property type="molecule type" value="Genomic_DNA"/>
</dbReference>
<gene>
    <name evidence="1" type="ORF">FA95DRAFT_1639827</name>
</gene>
<proteinExistence type="predicted"/>
<evidence type="ECO:0000313" key="1">
    <source>
        <dbReference type="EMBL" id="KAI0041827.1"/>
    </source>
</evidence>
<keyword evidence="2" id="KW-1185">Reference proteome</keyword>
<reference evidence="1" key="1">
    <citation type="submission" date="2021-02" db="EMBL/GenBank/DDBJ databases">
        <authorList>
            <consortium name="DOE Joint Genome Institute"/>
            <person name="Ahrendt S."/>
            <person name="Looney B.P."/>
            <person name="Miyauchi S."/>
            <person name="Morin E."/>
            <person name="Drula E."/>
            <person name="Courty P.E."/>
            <person name="Chicoki N."/>
            <person name="Fauchery L."/>
            <person name="Kohler A."/>
            <person name="Kuo A."/>
            <person name="Labutti K."/>
            <person name="Pangilinan J."/>
            <person name="Lipzen A."/>
            <person name="Riley R."/>
            <person name="Andreopoulos W."/>
            <person name="He G."/>
            <person name="Johnson J."/>
            <person name="Barry K.W."/>
            <person name="Grigoriev I.V."/>
            <person name="Nagy L."/>
            <person name="Hibbett D."/>
            <person name="Henrissat B."/>
            <person name="Matheny P.B."/>
            <person name="Labbe J."/>
            <person name="Martin F."/>
        </authorList>
    </citation>
    <scope>NUCLEOTIDE SEQUENCE</scope>
    <source>
        <strain evidence="1">FP105234-sp</strain>
    </source>
</reference>
<comment type="caution">
    <text evidence="1">The sequence shown here is derived from an EMBL/GenBank/DDBJ whole genome shotgun (WGS) entry which is preliminary data.</text>
</comment>
<reference evidence="1" key="2">
    <citation type="journal article" date="2022" name="New Phytol.">
        <title>Evolutionary transition to the ectomycorrhizal habit in the genomes of a hyperdiverse lineage of mushroom-forming fungi.</title>
        <authorList>
            <person name="Looney B."/>
            <person name="Miyauchi S."/>
            <person name="Morin E."/>
            <person name="Drula E."/>
            <person name="Courty P.E."/>
            <person name="Kohler A."/>
            <person name="Kuo A."/>
            <person name="LaButti K."/>
            <person name="Pangilinan J."/>
            <person name="Lipzen A."/>
            <person name="Riley R."/>
            <person name="Andreopoulos W."/>
            <person name="He G."/>
            <person name="Johnson J."/>
            <person name="Nolan M."/>
            <person name="Tritt A."/>
            <person name="Barry K.W."/>
            <person name="Grigoriev I.V."/>
            <person name="Nagy L.G."/>
            <person name="Hibbett D."/>
            <person name="Henrissat B."/>
            <person name="Matheny P.B."/>
            <person name="Labbe J."/>
            <person name="Martin F.M."/>
        </authorList>
    </citation>
    <scope>NUCLEOTIDE SEQUENCE</scope>
    <source>
        <strain evidence="1">FP105234-sp</strain>
    </source>
</reference>
<accession>A0ACB8RCY0</accession>
<organism evidence="1 2">
    <name type="scientific">Auriscalpium vulgare</name>
    <dbReference type="NCBI Taxonomy" id="40419"/>
    <lineage>
        <taxon>Eukaryota</taxon>
        <taxon>Fungi</taxon>
        <taxon>Dikarya</taxon>
        <taxon>Basidiomycota</taxon>
        <taxon>Agaricomycotina</taxon>
        <taxon>Agaricomycetes</taxon>
        <taxon>Russulales</taxon>
        <taxon>Auriscalpiaceae</taxon>
        <taxon>Auriscalpium</taxon>
    </lineage>
</organism>
<evidence type="ECO:0000313" key="2">
    <source>
        <dbReference type="Proteomes" id="UP000814033"/>
    </source>
</evidence>
<dbReference type="Proteomes" id="UP000814033">
    <property type="component" value="Unassembled WGS sequence"/>
</dbReference>